<organism evidence="3 4">
    <name type="scientific">Fontibacillus panacisegetis</name>
    <dbReference type="NCBI Taxonomy" id="670482"/>
    <lineage>
        <taxon>Bacteria</taxon>
        <taxon>Bacillati</taxon>
        <taxon>Bacillota</taxon>
        <taxon>Bacilli</taxon>
        <taxon>Bacillales</taxon>
        <taxon>Paenibacillaceae</taxon>
        <taxon>Fontibacillus</taxon>
    </lineage>
</organism>
<dbReference type="RefSeq" id="WP_091232737.1">
    <property type="nucleotide sequence ID" value="NZ_FNBG01000020.1"/>
</dbReference>
<dbReference type="AlphaFoldDB" id="A0A1G7PVG8"/>
<feature type="coiled-coil region" evidence="1">
    <location>
        <begin position="172"/>
        <end position="199"/>
    </location>
</feature>
<dbReference type="PANTHER" id="PTHR40903:SF1">
    <property type="entry name" value="HYPHALLY REGULATED CELL WALL PROTEIN 3"/>
    <property type="match status" value="1"/>
</dbReference>
<keyword evidence="4" id="KW-1185">Reference proteome</keyword>
<dbReference type="OrthoDB" id="2380672at2"/>
<dbReference type="STRING" id="670482.SAMN04488542_1201"/>
<dbReference type="PANTHER" id="PTHR40903">
    <property type="entry name" value="GLYCINE-RICH CELL WALL STRUCTURAL PROTEIN 1-LIKE"/>
    <property type="match status" value="1"/>
</dbReference>
<accession>A0A1G7PVG8</accession>
<dbReference type="EMBL" id="FNBG01000020">
    <property type="protein sequence ID" value="SDF90248.1"/>
    <property type="molecule type" value="Genomic_DNA"/>
</dbReference>
<feature type="region of interest" description="Disordered" evidence="2">
    <location>
        <begin position="268"/>
        <end position="301"/>
    </location>
</feature>
<keyword evidence="1" id="KW-0175">Coiled coil</keyword>
<gene>
    <name evidence="3" type="ORF">SAMN04488542_1201</name>
</gene>
<name>A0A1G7PVG8_9BACL</name>
<evidence type="ECO:0000313" key="4">
    <source>
        <dbReference type="Proteomes" id="UP000198972"/>
    </source>
</evidence>
<dbReference type="Proteomes" id="UP000198972">
    <property type="component" value="Unassembled WGS sequence"/>
</dbReference>
<feature type="region of interest" description="Disordered" evidence="2">
    <location>
        <begin position="399"/>
        <end position="525"/>
    </location>
</feature>
<feature type="coiled-coil region" evidence="1">
    <location>
        <begin position="337"/>
        <end position="372"/>
    </location>
</feature>
<proteinExistence type="predicted"/>
<evidence type="ECO:0000313" key="3">
    <source>
        <dbReference type="EMBL" id="SDF90248.1"/>
    </source>
</evidence>
<protein>
    <submittedName>
        <fullName evidence="3">Uncharacterized protein</fullName>
    </submittedName>
</protein>
<sequence>MEQISDNMKIITRQIHSVIRRLQWLRVIEGFWYGVLSGIVAAILWFFAGRFWPIHGLWVYASASFVLFLAAGCLWGYFRKITAIEAARTMDRGSFEGEQLDAMTTALSFAKSESLPAQMQRNQAIRYGEEYLIQMKRKLPAPRRRKWWIAAATGILLLALLVILPSPMDEILAQQNKEKEWANTQKQETEQRIKELETYKLDPIQREPLNQELMNLRNSISESKEPEKMLSDVETAMKKLKEMSDKLELKEQNRQSWLDEWKKNSLTEGLSESLQKKNSEALSEEMKSLRNKLSKMNSQQKQELVEQLKQLADKAPKDDKDAQQLAEALKKATEAIGKGNQEEVEQALKQLEEALQKNIEASQSQSEQSEAAEALAMALAKQGMGLADNMAASGLAVSNSWSMGGTADQLASSGNASSGDSSDSSEGLDGTGSNSGNGTSGTGGSGQPGGSGSGGNGNGSSEGKGQGSGQGSGKAAGAGLGSGGRTLITAPRDLKGSGNVQQDGGPSTGGNVQKGGKSPILDGVSRPYEEVYSDYATEAKRSLERSELPQSMQSLVENYFVEIDPGR</sequence>
<reference evidence="3 4" key="1">
    <citation type="submission" date="2016-10" db="EMBL/GenBank/DDBJ databases">
        <authorList>
            <person name="de Groot N.N."/>
        </authorList>
    </citation>
    <scope>NUCLEOTIDE SEQUENCE [LARGE SCALE GENOMIC DNA]</scope>
    <source>
        <strain evidence="3 4">DSM 28129</strain>
    </source>
</reference>
<feature type="compositionally biased region" description="Gly residues" evidence="2">
    <location>
        <begin position="429"/>
        <end position="484"/>
    </location>
</feature>
<evidence type="ECO:0000256" key="2">
    <source>
        <dbReference type="SAM" id="MobiDB-lite"/>
    </source>
</evidence>
<feature type="compositionally biased region" description="Basic and acidic residues" evidence="2">
    <location>
        <begin position="274"/>
        <end position="288"/>
    </location>
</feature>
<feature type="compositionally biased region" description="Low complexity" evidence="2">
    <location>
        <begin position="412"/>
        <end position="428"/>
    </location>
</feature>
<evidence type="ECO:0000256" key="1">
    <source>
        <dbReference type="SAM" id="Coils"/>
    </source>
</evidence>
<feature type="compositionally biased region" description="Polar residues" evidence="2">
    <location>
        <begin position="498"/>
        <end position="511"/>
    </location>
</feature>